<reference evidence="1" key="1">
    <citation type="submission" date="2022-01" db="EMBL/GenBank/DDBJ databases">
        <title>Genome Sequence Resource for Two Populations of Ditylenchus destructor, the Migratory Endoparasitic Phytonematode.</title>
        <authorList>
            <person name="Zhang H."/>
            <person name="Lin R."/>
            <person name="Xie B."/>
        </authorList>
    </citation>
    <scope>NUCLEOTIDE SEQUENCE</scope>
    <source>
        <strain evidence="1">BazhouSP</strain>
    </source>
</reference>
<comment type="caution">
    <text evidence="1">The sequence shown here is derived from an EMBL/GenBank/DDBJ whole genome shotgun (WGS) entry which is preliminary data.</text>
</comment>
<accession>A0AAD4RDA7</accession>
<dbReference type="Pfam" id="PF10184">
    <property type="entry name" value="DUF2358"/>
    <property type="match status" value="1"/>
</dbReference>
<sequence length="235" mass="27520">MSTRMICSLPSCSKFVFSRCPSSCQLLRNQITASLMRYSPSTEFSTSVVLSYHNNEKPQVYHLQHVATRLNETVPMIFRMKMDYTFYRDDILLHNQILGIQHRGHYPVMWHMGFIALIGRTMCPSIRAEPLSIAIIVDDGTVRLRWRVYYVSWLDVLLNPRMHFKKYREDKHHWYDGYSIFHVDGDGLVYKATLQKVIPDDPKNENKDKESVIKRIGVTFPGTASYVNESHKDQR</sequence>
<gene>
    <name evidence="1" type="ORF">DdX_00551</name>
</gene>
<keyword evidence="2" id="KW-1185">Reference proteome</keyword>
<name>A0AAD4RDA7_9BILA</name>
<dbReference type="Proteomes" id="UP001201812">
    <property type="component" value="Unassembled WGS sequence"/>
</dbReference>
<evidence type="ECO:0000313" key="1">
    <source>
        <dbReference type="EMBL" id="KAI1728376.1"/>
    </source>
</evidence>
<dbReference type="PANTHER" id="PTHR31094:SF2">
    <property type="entry name" value="RIKEN CDNA 2310061I04 GENE"/>
    <property type="match status" value="1"/>
</dbReference>
<dbReference type="AlphaFoldDB" id="A0AAD4RDA7"/>
<dbReference type="EMBL" id="JAKKPZ010000001">
    <property type="protein sequence ID" value="KAI1728376.1"/>
    <property type="molecule type" value="Genomic_DNA"/>
</dbReference>
<organism evidence="1 2">
    <name type="scientific">Ditylenchus destructor</name>
    <dbReference type="NCBI Taxonomy" id="166010"/>
    <lineage>
        <taxon>Eukaryota</taxon>
        <taxon>Metazoa</taxon>
        <taxon>Ecdysozoa</taxon>
        <taxon>Nematoda</taxon>
        <taxon>Chromadorea</taxon>
        <taxon>Rhabditida</taxon>
        <taxon>Tylenchina</taxon>
        <taxon>Tylenchomorpha</taxon>
        <taxon>Sphaerularioidea</taxon>
        <taxon>Anguinidae</taxon>
        <taxon>Anguininae</taxon>
        <taxon>Ditylenchus</taxon>
    </lineage>
</organism>
<protein>
    <submittedName>
        <fullName evidence="1">Uncharacterized protein</fullName>
    </submittedName>
</protein>
<proteinExistence type="predicted"/>
<dbReference type="InterPro" id="IPR018790">
    <property type="entry name" value="DUF2358"/>
</dbReference>
<dbReference type="PANTHER" id="PTHR31094">
    <property type="entry name" value="RIKEN CDNA 2310061I04 GENE"/>
    <property type="match status" value="1"/>
</dbReference>
<evidence type="ECO:0000313" key="2">
    <source>
        <dbReference type="Proteomes" id="UP001201812"/>
    </source>
</evidence>